<keyword evidence="1" id="KW-0472">Membrane</keyword>
<gene>
    <name evidence="2" type="ORF">FEF09_16015</name>
</gene>
<dbReference type="RefSeq" id="WP_146306061.1">
    <property type="nucleotide sequence ID" value="NZ_VOHS01000015.1"/>
</dbReference>
<dbReference type="AlphaFoldDB" id="A0A5C6LVU7"/>
<dbReference type="InterPro" id="IPR011990">
    <property type="entry name" value="TPR-like_helical_dom_sf"/>
</dbReference>
<evidence type="ECO:0000313" key="3">
    <source>
        <dbReference type="Proteomes" id="UP000318815"/>
    </source>
</evidence>
<protein>
    <submittedName>
        <fullName evidence="2">Tetratricopeptide repeat protein</fullName>
    </submittedName>
</protein>
<evidence type="ECO:0000313" key="2">
    <source>
        <dbReference type="EMBL" id="TWV99495.1"/>
    </source>
</evidence>
<name>A0A5C6LVU7_9BACT</name>
<feature type="transmembrane region" description="Helical" evidence="1">
    <location>
        <begin position="41"/>
        <end position="59"/>
    </location>
</feature>
<evidence type="ECO:0000256" key="1">
    <source>
        <dbReference type="SAM" id="Phobius"/>
    </source>
</evidence>
<proteinExistence type="predicted"/>
<keyword evidence="1" id="KW-0812">Transmembrane</keyword>
<sequence>MTETKNKTAAENTPAPVSKEFQLEDSLHKAEDFFNKNKNSIIIALLVVVVVVGGTFAYSKFIKGPNETKAQNMVFHAQQYFERDSFRLALNGDGNYEGFLQVIDKYSSTKTGQLAKYYAGVSYVKLGEFQKGADMLTSFNGGDQIVQAMAYGLAGDAYMELNQTDKGIEYYKKAGHHSDNELTAPTYLFRAGLALEKANKAADAVAIYKEIQSKYPQTAEGREMDKYLARLSEVRSN</sequence>
<keyword evidence="1" id="KW-1133">Transmembrane helix</keyword>
<dbReference type="Gene3D" id="1.25.40.10">
    <property type="entry name" value="Tetratricopeptide repeat domain"/>
    <property type="match status" value="1"/>
</dbReference>
<dbReference type="Proteomes" id="UP000318815">
    <property type="component" value="Unassembled WGS sequence"/>
</dbReference>
<reference evidence="2 3" key="1">
    <citation type="submission" date="2019-08" db="EMBL/GenBank/DDBJ databases">
        <title>Whole genome sequencing of chitin degrading bacteria Chitinophaga pinensis YS16.</title>
        <authorList>
            <person name="Singh R.P."/>
            <person name="Manchanda G."/>
            <person name="Maurya I.K."/>
            <person name="Joshi N.K."/>
            <person name="Srivastava A.K."/>
        </authorList>
    </citation>
    <scope>NUCLEOTIDE SEQUENCE [LARGE SCALE GENOMIC DNA]</scope>
    <source>
        <strain evidence="2 3">YS-16</strain>
    </source>
</reference>
<keyword evidence="3" id="KW-1185">Reference proteome</keyword>
<dbReference type="InterPro" id="IPR019734">
    <property type="entry name" value="TPR_rpt"/>
</dbReference>
<dbReference type="Pfam" id="PF13174">
    <property type="entry name" value="TPR_6"/>
    <property type="match status" value="1"/>
</dbReference>
<comment type="caution">
    <text evidence="2">The sequence shown here is derived from an EMBL/GenBank/DDBJ whole genome shotgun (WGS) entry which is preliminary data.</text>
</comment>
<dbReference type="EMBL" id="VOHS01000015">
    <property type="protein sequence ID" value="TWV99495.1"/>
    <property type="molecule type" value="Genomic_DNA"/>
</dbReference>
<dbReference type="OrthoDB" id="9808622at2"/>
<accession>A0A5C6LVU7</accession>
<organism evidence="2 3">
    <name type="scientific">Chitinophaga pinensis</name>
    <dbReference type="NCBI Taxonomy" id="79329"/>
    <lineage>
        <taxon>Bacteria</taxon>
        <taxon>Pseudomonadati</taxon>
        <taxon>Bacteroidota</taxon>
        <taxon>Chitinophagia</taxon>
        <taxon>Chitinophagales</taxon>
        <taxon>Chitinophagaceae</taxon>
        <taxon>Chitinophaga</taxon>
    </lineage>
</organism>
<dbReference type="SUPFAM" id="SSF48452">
    <property type="entry name" value="TPR-like"/>
    <property type="match status" value="1"/>
</dbReference>